<evidence type="ECO:0000313" key="3">
    <source>
        <dbReference type="Proteomes" id="UP000004947"/>
    </source>
</evidence>
<dbReference type="STRING" id="313628.LNTAR_19517"/>
<sequence>MKKQPLSLIEFMVVLAIIAILLSLLFPVLARARKTARNTSCVNNLSQITKGAIAYTMDNDNKFWKRGQDRKPTHIGRSGNGGKHEFNIFETYVTRELYSCPLAPEALDFDYVENENSEFTEAQYHLLWDQDSDPAYESRSFSKLTQNSFTNIVDTTTPKQFQVLAMDYISEKQGGTFESSHENGQPDDFGDGRQYFRRRGGRGGRNAIHRTNYAFVDGAVLIYKNIYWKDPRFHWVNVTTAVDGYKAPMPSMD</sequence>
<dbReference type="Proteomes" id="UP000004947">
    <property type="component" value="Unassembled WGS sequence"/>
</dbReference>
<dbReference type="PANTHER" id="PTHR30093">
    <property type="entry name" value="GENERAL SECRETION PATHWAY PROTEIN G"/>
    <property type="match status" value="1"/>
</dbReference>
<dbReference type="RefSeq" id="WP_007280242.1">
    <property type="nucleotide sequence ID" value="NZ_ABCK01000021.1"/>
</dbReference>
<feature type="region of interest" description="Disordered" evidence="1">
    <location>
        <begin position="174"/>
        <end position="196"/>
    </location>
</feature>
<dbReference type="PANTHER" id="PTHR30093:SF2">
    <property type="entry name" value="TYPE II SECRETION SYSTEM PROTEIN H"/>
    <property type="match status" value="1"/>
</dbReference>
<comment type="caution">
    <text evidence="2">The sequence shown here is derived from an EMBL/GenBank/DDBJ whole genome shotgun (WGS) entry which is preliminary data.</text>
</comment>
<protein>
    <submittedName>
        <fullName evidence="2">Uncharacterized protein</fullName>
    </submittedName>
</protein>
<dbReference type="SUPFAM" id="SSF54523">
    <property type="entry name" value="Pili subunits"/>
    <property type="match status" value="1"/>
</dbReference>
<organism evidence="2 3">
    <name type="scientific">Lentisphaera araneosa HTCC2155</name>
    <dbReference type="NCBI Taxonomy" id="313628"/>
    <lineage>
        <taxon>Bacteria</taxon>
        <taxon>Pseudomonadati</taxon>
        <taxon>Lentisphaerota</taxon>
        <taxon>Lentisphaeria</taxon>
        <taxon>Lentisphaerales</taxon>
        <taxon>Lentisphaeraceae</taxon>
        <taxon>Lentisphaera</taxon>
    </lineage>
</organism>
<dbReference type="AlphaFoldDB" id="A6DQW9"/>
<accession>A6DQW9</accession>
<gene>
    <name evidence="2" type="ORF">LNTAR_19517</name>
</gene>
<proteinExistence type="predicted"/>
<dbReference type="Gene3D" id="3.30.700.10">
    <property type="entry name" value="Glycoprotein, Type 4 Pilin"/>
    <property type="match status" value="1"/>
</dbReference>
<dbReference type="InterPro" id="IPR045584">
    <property type="entry name" value="Pilin-like"/>
</dbReference>
<keyword evidence="3" id="KW-1185">Reference proteome</keyword>
<dbReference type="OrthoDB" id="241541at2"/>
<evidence type="ECO:0000256" key="1">
    <source>
        <dbReference type="SAM" id="MobiDB-lite"/>
    </source>
</evidence>
<reference evidence="2 3" key="1">
    <citation type="journal article" date="2010" name="J. Bacteriol.">
        <title>Genome sequence of Lentisphaera araneosa HTCC2155T, the type species of the order Lentisphaerales in the phylum Lentisphaerae.</title>
        <authorList>
            <person name="Thrash J.C."/>
            <person name="Cho J.C."/>
            <person name="Vergin K.L."/>
            <person name="Morris R.M."/>
            <person name="Giovannoni S.J."/>
        </authorList>
    </citation>
    <scope>NUCLEOTIDE SEQUENCE [LARGE SCALE GENOMIC DNA]</scope>
    <source>
        <strain evidence="2 3">HTCC2155</strain>
    </source>
</reference>
<evidence type="ECO:0000313" key="2">
    <source>
        <dbReference type="EMBL" id="EDM26019.1"/>
    </source>
</evidence>
<dbReference type="EMBL" id="ABCK01000021">
    <property type="protein sequence ID" value="EDM26019.1"/>
    <property type="molecule type" value="Genomic_DNA"/>
</dbReference>
<dbReference type="eggNOG" id="COG2165">
    <property type="taxonomic scope" value="Bacteria"/>
</dbReference>
<name>A6DQW9_9BACT</name>